<reference evidence="5 6" key="1">
    <citation type="submission" date="2024-04" db="EMBL/GenBank/DDBJ databases">
        <title>genome sequences of Mucor flavus KT1a and Helicostylum pulchrum KT1b strains isolated from the surface of a dry-aged beef.</title>
        <authorList>
            <person name="Toyotome T."/>
            <person name="Hosono M."/>
            <person name="Torimaru M."/>
            <person name="Fukuda K."/>
            <person name="Mikami N."/>
        </authorList>
    </citation>
    <scope>NUCLEOTIDE SEQUENCE [LARGE SCALE GENOMIC DNA]</scope>
    <source>
        <strain evidence="5 6">KT1a</strain>
    </source>
</reference>
<comment type="caution">
    <text evidence="5">The sequence shown here is derived from an EMBL/GenBank/DDBJ whole genome shotgun (WGS) entry which is preliminary data.</text>
</comment>
<evidence type="ECO:0000259" key="4">
    <source>
        <dbReference type="PROSITE" id="PS50048"/>
    </source>
</evidence>
<evidence type="ECO:0000256" key="3">
    <source>
        <dbReference type="SAM" id="MobiDB-lite"/>
    </source>
</evidence>
<dbReference type="InterPro" id="IPR050335">
    <property type="entry name" value="ERT1_acuK_gluconeogen_tf"/>
</dbReference>
<proteinExistence type="predicted"/>
<evidence type="ECO:0000313" key="6">
    <source>
        <dbReference type="Proteomes" id="UP001473302"/>
    </source>
</evidence>
<name>A0ABP9Z2K7_9FUNG</name>
<protein>
    <recommendedName>
        <fullName evidence="4">Zn(2)-C6 fungal-type domain-containing protein</fullName>
    </recommendedName>
</protein>
<keyword evidence="6" id="KW-1185">Reference proteome</keyword>
<evidence type="ECO:0000313" key="5">
    <source>
        <dbReference type="EMBL" id="GAA5813341.1"/>
    </source>
</evidence>
<feature type="compositionally biased region" description="Basic residues" evidence="3">
    <location>
        <begin position="86"/>
        <end position="101"/>
    </location>
</feature>
<dbReference type="InterPro" id="IPR036864">
    <property type="entry name" value="Zn2-C6_fun-type_DNA-bd_sf"/>
</dbReference>
<dbReference type="EMBL" id="BAABUK010000016">
    <property type="protein sequence ID" value="GAA5813341.1"/>
    <property type="molecule type" value="Genomic_DNA"/>
</dbReference>
<dbReference type="CDD" id="cd00067">
    <property type="entry name" value="GAL4"/>
    <property type="match status" value="1"/>
</dbReference>
<dbReference type="PANTHER" id="PTHR47659">
    <property type="entry name" value="ZN(II)2CYS6 TRANSCRIPTION FACTOR (EUROFUNG)-RELATED"/>
    <property type="match status" value="1"/>
</dbReference>
<gene>
    <name evidence="5" type="ORF">MFLAVUS_006818</name>
</gene>
<keyword evidence="2" id="KW-0539">Nucleus</keyword>
<dbReference type="PANTHER" id="PTHR47659:SF1">
    <property type="entry name" value="TRANSCRIPTION ACTIVATOR OF GLUCONEOGENESIS ERT1"/>
    <property type="match status" value="1"/>
</dbReference>
<accession>A0ABP9Z2K7</accession>
<feature type="domain" description="Zn(2)-C6 fungal-type" evidence="4">
    <location>
        <begin position="51"/>
        <end position="80"/>
    </location>
</feature>
<dbReference type="Gene3D" id="4.10.240.10">
    <property type="entry name" value="Zn(2)-C6 fungal-type DNA-binding domain"/>
    <property type="match status" value="1"/>
</dbReference>
<feature type="region of interest" description="Disordered" evidence="3">
    <location>
        <begin position="85"/>
        <end position="108"/>
    </location>
</feature>
<dbReference type="PROSITE" id="PS50048">
    <property type="entry name" value="ZN2_CY6_FUNGAL_2"/>
    <property type="match status" value="1"/>
</dbReference>
<sequence>MLVTPYATDDTTSLLLNDENYNNEKNMLPSTSLSSLPKKNISKRRSQVKNACVNCQKACKKCDEGRPCQRCIKLGITDTCFDSPRKERKKGFKRGPYRKKSATAQPNISPKKDVQNVISPLFTTTIIKKEQKPTPLTIITTVSSPPVTQASTLYAVNPVNDGQNKYYDFPTSEFNHSFDETSLRTQFMTPNNYTNCAITPPTNSYYNSTLSNISYQPYQNSSEYYYHNSNYYDNTTSSSPEDSFTANLPNWPYTDLIENTLYNHTQNTSPFVPKLGDNALITPNNKNQNYESNNKYDIVDRNNTTIFNDQQWLTNATLETHYYPSNVMY</sequence>
<evidence type="ECO:0000256" key="1">
    <source>
        <dbReference type="ARBA" id="ARBA00022723"/>
    </source>
</evidence>
<keyword evidence="1" id="KW-0479">Metal-binding</keyword>
<organism evidence="5 6">
    <name type="scientific">Mucor flavus</name>
    <dbReference type="NCBI Taxonomy" id="439312"/>
    <lineage>
        <taxon>Eukaryota</taxon>
        <taxon>Fungi</taxon>
        <taxon>Fungi incertae sedis</taxon>
        <taxon>Mucoromycota</taxon>
        <taxon>Mucoromycotina</taxon>
        <taxon>Mucoromycetes</taxon>
        <taxon>Mucorales</taxon>
        <taxon>Mucorineae</taxon>
        <taxon>Mucoraceae</taxon>
        <taxon>Mucor</taxon>
    </lineage>
</organism>
<dbReference type="SMART" id="SM00066">
    <property type="entry name" value="GAL4"/>
    <property type="match status" value="1"/>
</dbReference>
<dbReference type="Proteomes" id="UP001473302">
    <property type="component" value="Unassembled WGS sequence"/>
</dbReference>
<evidence type="ECO:0000256" key="2">
    <source>
        <dbReference type="ARBA" id="ARBA00023242"/>
    </source>
</evidence>
<dbReference type="InterPro" id="IPR001138">
    <property type="entry name" value="Zn2Cys6_DnaBD"/>
</dbReference>
<dbReference type="SUPFAM" id="SSF57701">
    <property type="entry name" value="Zn2/Cys6 DNA-binding domain"/>
    <property type="match status" value="1"/>
</dbReference>